<gene>
    <name evidence="3" type="ORF">CBR_g52687</name>
</gene>
<dbReference type="STRING" id="69332.A0A388MAP5"/>
<dbReference type="Proteomes" id="UP000265515">
    <property type="component" value="Unassembled WGS sequence"/>
</dbReference>
<evidence type="ECO:0000256" key="1">
    <source>
        <dbReference type="SAM" id="MobiDB-lite"/>
    </source>
</evidence>
<feature type="transmembrane region" description="Helical" evidence="2">
    <location>
        <begin position="38"/>
        <end position="58"/>
    </location>
</feature>
<dbReference type="OMA" id="AEWRINS"/>
<organism evidence="3 4">
    <name type="scientific">Chara braunii</name>
    <name type="common">Braun's stonewort</name>
    <dbReference type="NCBI Taxonomy" id="69332"/>
    <lineage>
        <taxon>Eukaryota</taxon>
        <taxon>Viridiplantae</taxon>
        <taxon>Streptophyta</taxon>
        <taxon>Charophyceae</taxon>
        <taxon>Charales</taxon>
        <taxon>Characeae</taxon>
        <taxon>Chara</taxon>
    </lineage>
</organism>
<dbReference type="PANTHER" id="PTHR31656">
    <property type="entry name" value="ROOT CAP DOMAIN-CONTAINING PROTEIN"/>
    <property type="match status" value="1"/>
</dbReference>
<name>A0A388MAP5_CHABU</name>
<comment type="caution">
    <text evidence="3">The sequence shown here is derived from an EMBL/GenBank/DDBJ whole genome shotgun (WGS) entry which is preliminary data.</text>
</comment>
<keyword evidence="2" id="KW-0812">Transmembrane</keyword>
<keyword evidence="4" id="KW-1185">Reference proteome</keyword>
<dbReference type="OrthoDB" id="2012063at2759"/>
<protein>
    <submittedName>
        <fullName evidence="3">Uncharacterized protein</fullName>
    </submittedName>
</protein>
<keyword evidence="2" id="KW-0472">Membrane</keyword>
<keyword evidence="2" id="KW-1133">Transmembrane helix</keyword>
<dbReference type="EMBL" id="BFEA01000930">
    <property type="protein sequence ID" value="GBG91651.1"/>
    <property type="molecule type" value="Genomic_DNA"/>
</dbReference>
<evidence type="ECO:0000313" key="3">
    <source>
        <dbReference type="EMBL" id="GBG91651.1"/>
    </source>
</evidence>
<feature type="region of interest" description="Disordered" evidence="1">
    <location>
        <begin position="64"/>
        <end position="113"/>
    </location>
</feature>
<evidence type="ECO:0000313" key="4">
    <source>
        <dbReference type="Proteomes" id="UP000265515"/>
    </source>
</evidence>
<dbReference type="AlphaFoldDB" id="A0A388MAP5"/>
<reference evidence="3 4" key="1">
    <citation type="journal article" date="2018" name="Cell">
        <title>The Chara Genome: Secondary Complexity and Implications for Plant Terrestrialization.</title>
        <authorList>
            <person name="Nishiyama T."/>
            <person name="Sakayama H."/>
            <person name="Vries J.D."/>
            <person name="Buschmann H."/>
            <person name="Saint-Marcoux D."/>
            <person name="Ullrich K.K."/>
            <person name="Haas F.B."/>
            <person name="Vanderstraeten L."/>
            <person name="Becker D."/>
            <person name="Lang D."/>
            <person name="Vosolsobe S."/>
            <person name="Rombauts S."/>
            <person name="Wilhelmsson P.K.I."/>
            <person name="Janitza P."/>
            <person name="Kern R."/>
            <person name="Heyl A."/>
            <person name="Rumpler F."/>
            <person name="Villalobos L.I.A.C."/>
            <person name="Clay J.M."/>
            <person name="Skokan R."/>
            <person name="Toyoda A."/>
            <person name="Suzuki Y."/>
            <person name="Kagoshima H."/>
            <person name="Schijlen E."/>
            <person name="Tajeshwar N."/>
            <person name="Catarino B."/>
            <person name="Hetherington A.J."/>
            <person name="Saltykova A."/>
            <person name="Bonnot C."/>
            <person name="Breuninger H."/>
            <person name="Symeonidi A."/>
            <person name="Radhakrishnan G.V."/>
            <person name="Van Nieuwerburgh F."/>
            <person name="Deforce D."/>
            <person name="Chang C."/>
            <person name="Karol K.G."/>
            <person name="Hedrich R."/>
            <person name="Ulvskov P."/>
            <person name="Glockner G."/>
            <person name="Delwiche C.F."/>
            <person name="Petrasek J."/>
            <person name="Van de Peer Y."/>
            <person name="Friml J."/>
            <person name="Beilby M."/>
            <person name="Dolan L."/>
            <person name="Kohara Y."/>
            <person name="Sugano S."/>
            <person name="Fujiyama A."/>
            <person name="Delaux P.-M."/>
            <person name="Quint M."/>
            <person name="TheiBen G."/>
            <person name="Hagemann M."/>
            <person name="Harholt J."/>
            <person name="Dunand C."/>
            <person name="Zachgo S."/>
            <person name="Langdale J."/>
            <person name="Maumus F."/>
            <person name="Straeten D.V.D."/>
            <person name="Gould S.B."/>
            <person name="Rensing S.A."/>
        </authorList>
    </citation>
    <scope>NUCLEOTIDE SEQUENCE [LARGE SCALE GENOMIC DNA]</scope>
    <source>
        <strain evidence="3 4">S276</strain>
    </source>
</reference>
<dbReference type="Gene3D" id="3.50.4.10">
    <property type="entry name" value="Hepatocyte Growth Factor"/>
    <property type="match status" value="1"/>
</dbReference>
<evidence type="ECO:0000256" key="2">
    <source>
        <dbReference type="SAM" id="Phobius"/>
    </source>
</evidence>
<accession>A0A388MAP5</accession>
<feature type="compositionally biased region" description="Basic and acidic residues" evidence="1">
    <location>
        <begin position="64"/>
        <end position="104"/>
    </location>
</feature>
<sequence length="514" mass="54822">MGNDEHAVFFPSSLQLLSRGSSDGGLRRRAELGLRPTMMARASIALLLLLLVIAAAGLTQVAADRSDENGDRHGGDRPGGDRPGGDRPGGDRPGGDRPGGDRPGEGSGSPRQCPGSFTNYPVCNLQGDGCTKQAGMFVGNGGGGTRVRLTGGPNDCCAECAADSNCFFWTWTKVSGPAAGNMCDKFGNAFLCDGTRKSWMPISDGSSVSGGSCGVSGRDDPHFVGADGVHFDFSGEPHADFCLVADRHLHVNMHLSGYYDSVADADVNDNGVEATDVAGTRSTADHHGQSAVHAVSTNVTRTWIRALGIRFKTHAIALEARSDGNPDRLDGYMAKIEVDGELVTLTPGSEKRFGDGIRLAQTDVTHFSGYEQDNYVVSIEGVLEISLRLRSAGAKWQRADDAQTHFNINVRQLAHSDDVHGVLGQTYRPQAKRTGSGSYRLVKGFLKEYQVEGPNGDGYLEGAMDDYRTTGLLATDCKFAIFQRSGMDAADARDSQVTFATKETSYGVALERRR</sequence>
<dbReference type="Gramene" id="GBG91651">
    <property type="protein sequence ID" value="GBG91651"/>
    <property type="gene ID" value="CBR_g52687"/>
</dbReference>
<proteinExistence type="predicted"/>